<accession>W8B9X7</accession>
<reference evidence="3" key="2">
    <citation type="journal article" date="2014" name="BMC Genomics">
        <title>A genomic perspective to assessing quality of mass-reared SIT flies used in Mediterranean fruit fly (Ceratitis capitata) eradication in California.</title>
        <authorList>
            <person name="Calla B."/>
            <person name="Hall B."/>
            <person name="Hou S."/>
            <person name="Geib S.M."/>
        </authorList>
    </citation>
    <scope>NUCLEOTIDE SEQUENCE</scope>
</reference>
<dbReference type="RefSeq" id="XP_004534196.2">
    <property type="nucleotide sequence ID" value="XM_004534139.4"/>
</dbReference>
<feature type="chain" id="PRO_5007736994" description="Ig-like domain-containing protein" evidence="1">
    <location>
        <begin position="23"/>
        <end position="300"/>
    </location>
</feature>
<protein>
    <recommendedName>
        <fullName evidence="2">Ig-like domain-containing protein</fullName>
    </recommendedName>
</protein>
<dbReference type="GeneID" id="101450920"/>
<dbReference type="AlphaFoldDB" id="W8B9X7"/>
<dbReference type="SUPFAM" id="SSF48726">
    <property type="entry name" value="Immunoglobulin"/>
    <property type="match status" value="1"/>
</dbReference>
<reference evidence="3" key="1">
    <citation type="submission" date="2013-07" db="EMBL/GenBank/DDBJ databases">
        <authorList>
            <person name="Geib S."/>
        </authorList>
    </citation>
    <scope>NUCLEOTIDE SEQUENCE</scope>
</reference>
<evidence type="ECO:0000313" key="3">
    <source>
        <dbReference type="EMBL" id="JAB98045.1"/>
    </source>
</evidence>
<feature type="domain" description="Ig-like" evidence="2">
    <location>
        <begin position="38"/>
        <end position="136"/>
    </location>
</feature>
<name>W8B9X7_CERCA</name>
<dbReference type="CTD" id="41578"/>
<dbReference type="PROSITE" id="PS50835">
    <property type="entry name" value="IG_LIKE"/>
    <property type="match status" value="1"/>
</dbReference>
<dbReference type="KEGG" id="ccat:101450920"/>
<evidence type="ECO:0000259" key="2">
    <source>
        <dbReference type="PROSITE" id="PS50835"/>
    </source>
</evidence>
<dbReference type="Gene3D" id="2.60.40.10">
    <property type="entry name" value="Immunoglobulins"/>
    <property type="match status" value="1"/>
</dbReference>
<keyword evidence="1" id="KW-0732">Signal</keyword>
<evidence type="ECO:0000256" key="1">
    <source>
        <dbReference type="SAM" id="SignalP"/>
    </source>
</evidence>
<proteinExistence type="evidence at transcript level"/>
<dbReference type="PANTHER" id="PTHR21261">
    <property type="entry name" value="BEAT PROTEIN"/>
    <property type="match status" value="1"/>
</dbReference>
<sequence length="300" mass="33843">MDIEQLLLSFMLLITDFHRISCLFVTDINVPEIVDFRDNVTLSCSYDMSGHTLNSVKWYKDKMEFFRYSPMMHPVYMKFPVVGIQVQDGKYFCNESTCRVDLSLIGAKSTGTYKCEVSGDAPHFKLAAKADNMTVAALPQSDPLIESFNSMYRMEELLSATCSSDYSSLPTRLTWYINGEQASLGELQPSIDTSIPAHDYILRRQKLQVRFYLSGPRFYHAGKNLELKCVAEIENFPELKRETSLNAAITHYDNLNNQMLIHAGSGVSGAANVTPHHNTLQIISILFAICFLVNSALFSL</sequence>
<dbReference type="EMBL" id="GAMC01008510">
    <property type="protein sequence ID" value="JAB98045.1"/>
    <property type="molecule type" value="mRNA"/>
</dbReference>
<dbReference type="PANTHER" id="PTHR21261:SF5">
    <property type="entry name" value="BEATEN PATH VA, ISOFORM A-RELATED"/>
    <property type="match status" value="1"/>
</dbReference>
<dbReference type="FunFam" id="2.60.40.10:FF:000437">
    <property type="entry name" value="Beat-IIIc, isoform A"/>
    <property type="match status" value="1"/>
</dbReference>
<dbReference type="InterPro" id="IPR036179">
    <property type="entry name" value="Ig-like_dom_sf"/>
</dbReference>
<organism evidence="3">
    <name type="scientific">Ceratitis capitata</name>
    <name type="common">Mediterranean fruit fly</name>
    <name type="synonym">Tephritis capitata</name>
    <dbReference type="NCBI Taxonomy" id="7213"/>
    <lineage>
        <taxon>Eukaryota</taxon>
        <taxon>Metazoa</taxon>
        <taxon>Ecdysozoa</taxon>
        <taxon>Arthropoda</taxon>
        <taxon>Hexapoda</taxon>
        <taxon>Insecta</taxon>
        <taxon>Pterygota</taxon>
        <taxon>Neoptera</taxon>
        <taxon>Endopterygota</taxon>
        <taxon>Diptera</taxon>
        <taxon>Brachycera</taxon>
        <taxon>Muscomorpha</taxon>
        <taxon>Tephritoidea</taxon>
        <taxon>Tephritidae</taxon>
        <taxon>Ceratitis</taxon>
        <taxon>Ceratitis</taxon>
    </lineage>
</organism>
<dbReference type="EMBL" id="GAMC01008511">
    <property type="protein sequence ID" value="JAB98044.1"/>
    <property type="molecule type" value="mRNA"/>
</dbReference>
<dbReference type="InterPro" id="IPR007110">
    <property type="entry name" value="Ig-like_dom"/>
</dbReference>
<dbReference type="InterPro" id="IPR013783">
    <property type="entry name" value="Ig-like_fold"/>
</dbReference>
<feature type="signal peptide" evidence="1">
    <location>
        <begin position="1"/>
        <end position="22"/>
    </location>
</feature>
<dbReference type="OrthoDB" id="7375975at2759"/>